<feature type="signal peptide" evidence="1">
    <location>
        <begin position="1"/>
        <end position="24"/>
    </location>
</feature>
<accession>A0A7W9NKV7</accession>
<dbReference type="EMBL" id="JACHIR010000001">
    <property type="protein sequence ID" value="MBB5896109.1"/>
    <property type="molecule type" value="Genomic_DNA"/>
</dbReference>
<evidence type="ECO:0000313" key="2">
    <source>
        <dbReference type="EMBL" id="MBB5896109.1"/>
    </source>
</evidence>
<comment type="caution">
    <text evidence="2">The sequence shown here is derived from an EMBL/GenBank/DDBJ whole genome shotgun (WGS) entry which is preliminary data.</text>
</comment>
<evidence type="ECO:0000256" key="1">
    <source>
        <dbReference type="SAM" id="SignalP"/>
    </source>
</evidence>
<sequence>MRRALLGGAAALCLASALAAPAHAGIRHTVVTADSPSTGQPVIGGGSWIVNKPSGYYVGRAMPGTTFDNEVTSSSNWHYGRGYNPNMCGWVMPGSLGPTIDTVADSCSSDTESQLSHRMTVGKDYNAAAHVAQDGTAVPAGSCTLYYNYFVGTNFAGGANGGHWADAAGPASSTVYYRFTTLDGRAAVVRDPALGWGFVPFGCVTRPSPLYNDND</sequence>
<dbReference type="AlphaFoldDB" id="A0A7W9NKV7"/>
<keyword evidence="3" id="KW-1185">Reference proteome</keyword>
<protein>
    <recommendedName>
        <fullName evidence="4">Secreted protein</fullName>
    </recommendedName>
</protein>
<proteinExistence type="predicted"/>
<feature type="chain" id="PRO_5030882733" description="Secreted protein" evidence="1">
    <location>
        <begin position="25"/>
        <end position="215"/>
    </location>
</feature>
<name>A0A7W9NKV7_9PSEU</name>
<evidence type="ECO:0000313" key="3">
    <source>
        <dbReference type="Proteomes" id="UP000585638"/>
    </source>
</evidence>
<gene>
    <name evidence="2" type="ORF">BJ998_007305</name>
</gene>
<dbReference type="Proteomes" id="UP000585638">
    <property type="component" value="Unassembled WGS sequence"/>
</dbReference>
<organism evidence="2 3">
    <name type="scientific">Kutzneria kofuensis</name>
    <dbReference type="NCBI Taxonomy" id="103725"/>
    <lineage>
        <taxon>Bacteria</taxon>
        <taxon>Bacillati</taxon>
        <taxon>Actinomycetota</taxon>
        <taxon>Actinomycetes</taxon>
        <taxon>Pseudonocardiales</taxon>
        <taxon>Pseudonocardiaceae</taxon>
        <taxon>Kutzneria</taxon>
    </lineage>
</organism>
<dbReference type="RefSeq" id="WP_184867817.1">
    <property type="nucleotide sequence ID" value="NZ_BAAAWY010000023.1"/>
</dbReference>
<evidence type="ECO:0008006" key="4">
    <source>
        <dbReference type="Google" id="ProtNLM"/>
    </source>
</evidence>
<reference evidence="2 3" key="1">
    <citation type="submission" date="2020-08" db="EMBL/GenBank/DDBJ databases">
        <title>Sequencing the genomes of 1000 actinobacteria strains.</title>
        <authorList>
            <person name="Klenk H.-P."/>
        </authorList>
    </citation>
    <scope>NUCLEOTIDE SEQUENCE [LARGE SCALE GENOMIC DNA]</scope>
    <source>
        <strain evidence="2 3">DSM 43851</strain>
    </source>
</reference>
<keyword evidence="1" id="KW-0732">Signal</keyword>